<proteinExistence type="predicted"/>
<accession>A0AC35U800</accession>
<evidence type="ECO:0000313" key="1">
    <source>
        <dbReference type="Proteomes" id="UP000095286"/>
    </source>
</evidence>
<dbReference type="Proteomes" id="UP000095286">
    <property type="component" value="Unplaced"/>
</dbReference>
<sequence>MANLGNLTGDPKQLISNLLSDLRALQTEAKKKFRHVLEAAETVVVKVRTISTISTNESLIINLRASSTEILNPFLLACSSHNSKLAEISLIALQRMLQYRIVDAISAPSIVNELCRLVEAECEELRVLQTITPFVSTELLVTGHSLAKCICLALKLNFNKEAAVINAASAVIRQLFSSVFDRVVQEDKMNMDDSSNAALHVNRTSTLNLPNLRPCALDGYLLLKDLCSLLNNEKADWISGIKEMPLTLGLELLEMILKDFPIVFYNHPEYSKLIKEKIVPLLLKGFSTNYTSNALHINNISPKPATQSTHNAQFASSFAKHIFPNIVRLMRIVNVLITSYFSLLHVECEIFISVLIKYLHSDHIWQATIALEVLHRVLSQPDLLKWCSTNFEMKEKSDKVISSVSDELRKFTISVFTNPDSPLANFEDDLHDNIPSGQNGFMVKGNGIVLHENINTKRGVLLDALDKHEFVSIPFGYFHSLLYFCIFNFIQSLYAAIEDDKTVNEVPASIISQTLFDSAYKNMLEAVILLLDCSVDDSITDALLNNISTLFIAACKLDKRIAKDQLLRALCKGSLPTNYFKSFIKVEEITDGEDKSKKQVGEHHENGKNKSSEDTGNGLAASQVLAVGTICPFPNMPSSLNNQTVVLTAKNIMASRSLLSVAKDNGKYFSESWKVFLSTIQHLVWILRMKPTSSGHFKISADSGDNSSNTASNLPIPILTTAVLSEIKVIGDMIFKIFSDSDTYNEVDLHHVLNALRELSIDSMIVSQNGNKEPSFFAISKILQISLANISRLENFWNLVTGHLIEATSHPHAVLRESGATALTMLVQAALKSLPGGCENRYKLEMLILTPLSTLSECEYVDVRKKQIDCLVEILHFNGEEMTQAIWPTLLNMPLQLVDGQNRIVDPSTLKDGYSMICKVVNNHLTRLPYECMATMVRILSKFSEQKYELNISLVALETLWTIGDFINLKYKKHLSADEKKQFWLVLFDGIVGLAIDTRPPIRKCACQTIIQAMSSQTFQLKVETWEHLLKEILLPLMETIQEKTMSASKTSDNTTGDGSDLSIRVHHSRDTDYKQWAETSVQMLHGLIKILIAQRNTIQTINKFNDLWKNVLQILFNACTLDNQVISLSGFECFYELLSLKIVPSFIDGINKSDDKKMWSDVLLKMSWDYLIKIEKQIVIDNALEGKQTIIFLIGQKQLTVFMQTLGYLFSLMKGSFKAEYFLKESFFKNLVTITTWPVTPDQKSSIYPAYNCDLPAFQQTVLDFVTYFGTYTLLRDSALRSTMPKVIEVLTKYSDYSVNQPMVPIDKVTNAPIKDLTMPKFVKFAETSMKILVDFYIHGSEIPEVIKDHSAIKIIKMLKKPLTMKYNCPNQNTWQMGVQYLFNIMKVTLPIAQANEEEFKEFWDEIPDCVENFLFKTTKHSVQLSVDERKRHEYVDCQFIEFIRLEILSKAEKLPMHFLKRIIEVLNRGTISCLSNDDVFALDSHLERTDLSKVCFDALLSTCNVNVAPSAINSKDSHKSEFGFKAVIALMEKCKSVIQEYTKESRRSGRYPMQSLRHSELLSVLQAINSLIHGLLDKSDMMHKELLLNIAKMFPSIIEMVPSLHGDQRIELAVMSVLNAYNSFMNYLISHVSNVK</sequence>
<organism evidence="1 2">
    <name type="scientific">Rhabditophanes sp. KR3021</name>
    <dbReference type="NCBI Taxonomy" id="114890"/>
    <lineage>
        <taxon>Eukaryota</taxon>
        <taxon>Metazoa</taxon>
        <taxon>Ecdysozoa</taxon>
        <taxon>Nematoda</taxon>
        <taxon>Chromadorea</taxon>
        <taxon>Rhabditida</taxon>
        <taxon>Tylenchina</taxon>
        <taxon>Panagrolaimomorpha</taxon>
        <taxon>Strongyloidoidea</taxon>
        <taxon>Alloionematidae</taxon>
        <taxon>Rhabditophanes</taxon>
    </lineage>
</organism>
<reference evidence="2" key="1">
    <citation type="submission" date="2016-11" db="UniProtKB">
        <authorList>
            <consortium name="WormBaseParasite"/>
        </authorList>
    </citation>
    <scope>IDENTIFICATION</scope>
    <source>
        <strain evidence="2">KR3021</strain>
    </source>
</reference>
<evidence type="ECO:0000313" key="2">
    <source>
        <dbReference type="WBParaSite" id="RSKR_0000820800.1"/>
    </source>
</evidence>
<name>A0AC35U800_9BILA</name>
<protein>
    <submittedName>
        <fullName evidence="2">Protein MON2 homolog</fullName>
    </submittedName>
</protein>
<dbReference type="WBParaSite" id="RSKR_0000820800.1">
    <property type="protein sequence ID" value="RSKR_0000820800.1"/>
    <property type="gene ID" value="RSKR_0000820800"/>
</dbReference>